<sequence length="182" mass="20065">MPSMHELGTVESACDEIEYTPAPAAASAAGATLVASTMRARVIGPIKNKLRASDRSFPLLSSFTQPENISTFALKAEGAWLVLEASCRCQIPVQIPYTKWERVLKKRRPRLWAYYGSSGFKYLGENLLSGHGLALALPCINEAQASDDGRRALPAFLMSSVYPQIMRQHHCPISREIRLAEC</sequence>
<evidence type="ECO:0000313" key="1">
    <source>
        <dbReference type="EMBL" id="KAI0051499.1"/>
    </source>
</evidence>
<dbReference type="EMBL" id="MU275852">
    <property type="protein sequence ID" value="KAI0051499.1"/>
    <property type="molecule type" value="Genomic_DNA"/>
</dbReference>
<proteinExistence type="predicted"/>
<reference evidence="1" key="2">
    <citation type="journal article" date="2022" name="New Phytol.">
        <title>Evolutionary transition to the ectomycorrhizal habit in the genomes of a hyperdiverse lineage of mushroom-forming fungi.</title>
        <authorList>
            <person name="Looney B."/>
            <person name="Miyauchi S."/>
            <person name="Morin E."/>
            <person name="Drula E."/>
            <person name="Courty P.E."/>
            <person name="Kohler A."/>
            <person name="Kuo A."/>
            <person name="LaButti K."/>
            <person name="Pangilinan J."/>
            <person name="Lipzen A."/>
            <person name="Riley R."/>
            <person name="Andreopoulos W."/>
            <person name="He G."/>
            <person name="Johnson J."/>
            <person name="Nolan M."/>
            <person name="Tritt A."/>
            <person name="Barry K.W."/>
            <person name="Grigoriev I.V."/>
            <person name="Nagy L.G."/>
            <person name="Hibbett D."/>
            <person name="Henrissat B."/>
            <person name="Matheny P.B."/>
            <person name="Labbe J."/>
            <person name="Martin F.M."/>
        </authorList>
    </citation>
    <scope>NUCLEOTIDE SEQUENCE</scope>
    <source>
        <strain evidence="1">FP105234-sp</strain>
    </source>
</reference>
<name>A0ACB8S4T1_9AGAM</name>
<protein>
    <submittedName>
        <fullName evidence="1">Uncharacterized protein</fullName>
    </submittedName>
</protein>
<gene>
    <name evidence="1" type="ORF">FA95DRAFT_282914</name>
</gene>
<organism evidence="1 2">
    <name type="scientific">Auriscalpium vulgare</name>
    <dbReference type="NCBI Taxonomy" id="40419"/>
    <lineage>
        <taxon>Eukaryota</taxon>
        <taxon>Fungi</taxon>
        <taxon>Dikarya</taxon>
        <taxon>Basidiomycota</taxon>
        <taxon>Agaricomycotina</taxon>
        <taxon>Agaricomycetes</taxon>
        <taxon>Russulales</taxon>
        <taxon>Auriscalpiaceae</taxon>
        <taxon>Auriscalpium</taxon>
    </lineage>
</organism>
<accession>A0ACB8S4T1</accession>
<dbReference type="Proteomes" id="UP000814033">
    <property type="component" value="Unassembled WGS sequence"/>
</dbReference>
<reference evidence="1" key="1">
    <citation type="submission" date="2021-02" db="EMBL/GenBank/DDBJ databases">
        <authorList>
            <consortium name="DOE Joint Genome Institute"/>
            <person name="Ahrendt S."/>
            <person name="Looney B.P."/>
            <person name="Miyauchi S."/>
            <person name="Morin E."/>
            <person name="Drula E."/>
            <person name="Courty P.E."/>
            <person name="Chicoki N."/>
            <person name="Fauchery L."/>
            <person name="Kohler A."/>
            <person name="Kuo A."/>
            <person name="Labutti K."/>
            <person name="Pangilinan J."/>
            <person name="Lipzen A."/>
            <person name="Riley R."/>
            <person name="Andreopoulos W."/>
            <person name="He G."/>
            <person name="Johnson J."/>
            <person name="Barry K.W."/>
            <person name="Grigoriev I.V."/>
            <person name="Nagy L."/>
            <person name="Hibbett D."/>
            <person name="Henrissat B."/>
            <person name="Matheny P.B."/>
            <person name="Labbe J."/>
            <person name="Martin F."/>
        </authorList>
    </citation>
    <scope>NUCLEOTIDE SEQUENCE</scope>
    <source>
        <strain evidence="1">FP105234-sp</strain>
    </source>
</reference>
<comment type="caution">
    <text evidence="1">The sequence shown here is derived from an EMBL/GenBank/DDBJ whole genome shotgun (WGS) entry which is preliminary data.</text>
</comment>
<keyword evidence="2" id="KW-1185">Reference proteome</keyword>
<evidence type="ECO:0000313" key="2">
    <source>
        <dbReference type="Proteomes" id="UP000814033"/>
    </source>
</evidence>